<keyword evidence="3" id="KW-1185">Reference proteome</keyword>
<evidence type="ECO:0000313" key="2">
    <source>
        <dbReference type="EMBL" id="SAK50752.1"/>
    </source>
</evidence>
<proteinExistence type="predicted"/>
<dbReference type="EMBL" id="FCOJ02000007">
    <property type="protein sequence ID" value="SAK50752.1"/>
    <property type="molecule type" value="Genomic_DNA"/>
</dbReference>
<dbReference type="AlphaFoldDB" id="A0A157ZYY1"/>
<dbReference type="STRING" id="1777143.AWB82_01470"/>
<comment type="caution">
    <text evidence="2">The sequence shown here is derived from an EMBL/GenBank/DDBJ whole genome shotgun (WGS) entry which is preliminary data.</text>
</comment>
<gene>
    <name evidence="2" type="ORF">AWB82_01470</name>
</gene>
<keyword evidence="1" id="KW-0472">Membrane</keyword>
<evidence type="ECO:0000313" key="3">
    <source>
        <dbReference type="Proteomes" id="UP000054596"/>
    </source>
</evidence>
<feature type="transmembrane region" description="Helical" evidence="1">
    <location>
        <begin position="87"/>
        <end position="106"/>
    </location>
</feature>
<keyword evidence="1" id="KW-1133">Transmembrane helix</keyword>
<keyword evidence="1" id="KW-0812">Transmembrane</keyword>
<reference evidence="2" key="1">
    <citation type="submission" date="2016-01" db="EMBL/GenBank/DDBJ databases">
        <authorList>
            <person name="Peeters C."/>
        </authorList>
    </citation>
    <scope>NUCLEOTIDE SEQUENCE [LARGE SCALE GENOMIC DNA]</scope>
    <source>
        <strain evidence="2">LMG 29325</strain>
    </source>
</reference>
<feature type="transmembrane region" description="Helical" evidence="1">
    <location>
        <begin position="38"/>
        <end position="57"/>
    </location>
</feature>
<name>A0A157ZYY1_9BURK</name>
<organism evidence="2 3">
    <name type="scientific">Caballeronia glebae</name>
    <dbReference type="NCBI Taxonomy" id="1777143"/>
    <lineage>
        <taxon>Bacteria</taxon>
        <taxon>Pseudomonadati</taxon>
        <taxon>Pseudomonadota</taxon>
        <taxon>Betaproteobacteria</taxon>
        <taxon>Burkholderiales</taxon>
        <taxon>Burkholderiaceae</taxon>
        <taxon>Caballeronia</taxon>
    </lineage>
</organism>
<accession>A0A157ZYY1</accession>
<feature type="transmembrane region" description="Helical" evidence="1">
    <location>
        <begin position="6"/>
        <end position="26"/>
    </location>
</feature>
<sequence>MAYWKSCAGSRILLVNAALLAGMYVSRKGGQKRRLDPMPVLLIFSFGVFALVSGRNWGYTGRMFVAVLPIFILSLAERFANMRQPRVLRGLVLCLCGTFLFNFAVLRENIDTAILGAAMRGVLPTALSATSDTARKRVWHQSPGDWRGITPQNFAMTGASVDRLREYLGQPTLKFMTPDVGGAALCCERLEILDLGLLTNPTLTRRGYARLADYLSEERPEVIETHGVWSRDSGIYSVSEFATHYRPTVYNDTLFWLRHDVLQRLVDRGVAADSVRPERLRDIRYLGDSRDVSYLMQFPAVTVLGR</sequence>
<dbReference type="Proteomes" id="UP000054596">
    <property type="component" value="Unassembled WGS sequence"/>
</dbReference>
<evidence type="ECO:0000256" key="1">
    <source>
        <dbReference type="SAM" id="Phobius"/>
    </source>
</evidence>
<protein>
    <submittedName>
        <fullName evidence="2">Uncharacterized protein</fullName>
    </submittedName>
</protein>